<organism evidence="2 3">
    <name type="scientific">Colletotrichum chrysophilum</name>
    <dbReference type="NCBI Taxonomy" id="1836956"/>
    <lineage>
        <taxon>Eukaryota</taxon>
        <taxon>Fungi</taxon>
        <taxon>Dikarya</taxon>
        <taxon>Ascomycota</taxon>
        <taxon>Pezizomycotina</taxon>
        <taxon>Sordariomycetes</taxon>
        <taxon>Hypocreomycetidae</taxon>
        <taxon>Glomerellales</taxon>
        <taxon>Glomerellaceae</taxon>
        <taxon>Colletotrichum</taxon>
        <taxon>Colletotrichum gloeosporioides species complex</taxon>
    </lineage>
</organism>
<feature type="region of interest" description="Disordered" evidence="1">
    <location>
        <begin position="72"/>
        <end position="98"/>
    </location>
</feature>
<feature type="compositionally biased region" description="Basic and acidic residues" evidence="1">
    <location>
        <begin position="83"/>
        <end position="98"/>
    </location>
</feature>
<sequence>MAAPDEQRKRGKLSSDKDVTWGPWAAAATEDQRAALRWRPAWPATPPARGSRMSAIGVSRWNRPSASVRVAAMPRPSAQEPPQRLRDMQRTLSRRELE</sequence>
<evidence type="ECO:0000313" key="2">
    <source>
        <dbReference type="EMBL" id="KAK1851602.1"/>
    </source>
</evidence>
<proteinExistence type="predicted"/>
<accession>A0AAD9AQZ0</accession>
<gene>
    <name evidence="2" type="ORF">CCHR01_05800</name>
</gene>
<protein>
    <submittedName>
        <fullName evidence="2">Uncharacterized protein</fullName>
    </submittedName>
</protein>
<reference evidence="2" key="1">
    <citation type="submission" date="2023-01" db="EMBL/GenBank/DDBJ databases">
        <title>Colletotrichum chrysophilum M932 genome sequence.</title>
        <authorList>
            <person name="Baroncelli R."/>
        </authorList>
    </citation>
    <scope>NUCLEOTIDE SEQUENCE</scope>
    <source>
        <strain evidence="2">M932</strain>
    </source>
</reference>
<comment type="caution">
    <text evidence="2">The sequence shown here is derived from an EMBL/GenBank/DDBJ whole genome shotgun (WGS) entry which is preliminary data.</text>
</comment>
<dbReference type="AlphaFoldDB" id="A0AAD9AQZ0"/>
<dbReference type="EMBL" id="JAQOWY010000093">
    <property type="protein sequence ID" value="KAK1851602.1"/>
    <property type="molecule type" value="Genomic_DNA"/>
</dbReference>
<keyword evidence="3" id="KW-1185">Reference proteome</keyword>
<dbReference type="Proteomes" id="UP001243330">
    <property type="component" value="Unassembled WGS sequence"/>
</dbReference>
<feature type="compositionally biased region" description="Basic and acidic residues" evidence="1">
    <location>
        <begin position="1"/>
        <end position="19"/>
    </location>
</feature>
<name>A0AAD9AQZ0_9PEZI</name>
<feature type="region of interest" description="Disordered" evidence="1">
    <location>
        <begin position="1"/>
        <end position="23"/>
    </location>
</feature>
<evidence type="ECO:0000313" key="3">
    <source>
        <dbReference type="Proteomes" id="UP001243330"/>
    </source>
</evidence>
<evidence type="ECO:0000256" key="1">
    <source>
        <dbReference type="SAM" id="MobiDB-lite"/>
    </source>
</evidence>